<evidence type="ECO:0000313" key="2">
    <source>
        <dbReference type="EMBL" id="KAJ3998756.1"/>
    </source>
</evidence>
<evidence type="ECO:0000256" key="1">
    <source>
        <dbReference type="SAM" id="MobiDB-lite"/>
    </source>
</evidence>
<sequence>MYCHCIYSHRHLLELDCTVYYTQHSYRASWRAKVFVQPIPNVFALVSTLHFRHTYMSGTKAFHPQGRLPLDPFNIIGADTSLGGANAEKEQSQRKSGWTVKERNVQDIWTRHKFEQGKVILVLGEPTAKDLGPLLNSQLLSNSLLILATQRPPSELPLIIPKSTSQGPALLILRLQPLSHPIPQQTHSILSRAEIFARKWRQDRKSVFFEPEEERGRSRFGRNSKSKSDEVQLKALQLSEIGGVFGRDFDVREEIGSNSNIIPSPPPSSSSNRTKSYLRAPVFTSTSISRKNLEHRAFDAVINFVPAGFHEESHESVFMKSISSVSSASRAFLTPPVPTSSSFSGRGRSMSKGSRGRSSSLDRIRDWVRSRSRSKTRNDENSEKPIRSSGNMKTNSVGFGKHRNTNEPRKTDPSAGLSSRKGEGTVQRSEHDVLTSWSRNQLQQANCDSRVWSNSDSSLEYSRSAESKAYLIHVLPLPPPTPAPALLQTSFSRGRLSMPRSQSSSGSVLSSVDTEIPPLGARHNTSKELKNGGVSHTVPPAQKPVSVESSMAVSLNALTHSRSGSLNSTVDHLVEIGISAA</sequence>
<feature type="compositionally biased region" description="Low complexity" evidence="1">
    <location>
        <begin position="340"/>
        <end position="359"/>
    </location>
</feature>
<dbReference type="EMBL" id="MU790552">
    <property type="protein sequence ID" value="KAJ3998756.1"/>
    <property type="molecule type" value="Genomic_DNA"/>
</dbReference>
<proteinExistence type="predicted"/>
<feature type="region of interest" description="Disordered" evidence="1">
    <location>
        <begin position="331"/>
        <end position="437"/>
    </location>
</feature>
<keyword evidence="3" id="KW-1185">Reference proteome</keyword>
<protein>
    <submittedName>
        <fullName evidence="2">Uncharacterized protein</fullName>
    </submittedName>
</protein>
<feature type="compositionally biased region" description="Basic and acidic residues" evidence="1">
    <location>
        <begin position="376"/>
        <end position="386"/>
    </location>
</feature>
<feature type="compositionally biased region" description="Polar residues" evidence="1">
    <location>
        <begin position="388"/>
        <end position="397"/>
    </location>
</feature>
<feature type="region of interest" description="Disordered" evidence="1">
    <location>
        <begin position="256"/>
        <end position="275"/>
    </location>
</feature>
<dbReference type="Proteomes" id="UP001163828">
    <property type="component" value="Unassembled WGS sequence"/>
</dbReference>
<organism evidence="2 3">
    <name type="scientific">Lentinula boryana</name>
    <dbReference type="NCBI Taxonomy" id="40481"/>
    <lineage>
        <taxon>Eukaryota</taxon>
        <taxon>Fungi</taxon>
        <taxon>Dikarya</taxon>
        <taxon>Basidiomycota</taxon>
        <taxon>Agaricomycotina</taxon>
        <taxon>Agaricomycetes</taxon>
        <taxon>Agaricomycetidae</taxon>
        <taxon>Agaricales</taxon>
        <taxon>Marasmiineae</taxon>
        <taxon>Omphalotaceae</taxon>
        <taxon>Lentinula</taxon>
    </lineage>
</organism>
<feature type="region of interest" description="Disordered" evidence="1">
    <location>
        <begin position="520"/>
        <end position="543"/>
    </location>
</feature>
<comment type="caution">
    <text evidence="2">The sequence shown here is derived from an EMBL/GenBank/DDBJ whole genome shotgun (WGS) entry which is preliminary data.</text>
</comment>
<feature type="compositionally biased region" description="Basic and acidic residues" evidence="1">
    <location>
        <begin position="420"/>
        <end position="433"/>
    </location>
</feature>
<name>A0ABQ8QJS1_9AGAR</name>
<gene>
    <name evidence="2" type="ORF">F5050DRAFT_1159187</name>
</gene>
<evidence type="ECO:0000313" key="3">
    <source>
        <dbReference type="Proteomes" id="UP001163828"/>
    </source>
</evidence>
<feature type="compositionally biased region" description="Basic and acidic residues" evidence="1">
    <location>
        <begin position="360"/>
        <end position="369"/>
    </location>
</feature>
<accession>A0ABQ8QJS1</accession>
<reference evidence="2" key="1">
    <citation type="submission" date="2022-08" db="EMBL/GenBank/DDBJ databases">
        <authorList>
            <consortium name="DOE Joint Genome Institute"/>
            <person name="Min B."/>
            <person name="Riley R."/>
            <person name="Sierra-Patev S."/>
            <person name="Naranjo-Ortiz M."/>
            <person name="Looney B."/>
            <person name="Konkel Z."/>
            <person name="Slot J.C."/>
            <person name="Sakamoto Y."/>
            <person name="Steenwyk J.L."/>
            <person name="Rokas A."/>
            <person name="Carro J."/>
            <person name="Camarero S."/>
            <person name="Ferreira P."/>
            <person name="Molpeceres G."/>
            <person name="Ruiz-Duenas F.J."/>
            <person name="Serrano A."/>
            <person name="Henrissat B."/>
            <person name="Drula E."/>
            <person name="Hughes K.W."/>
            <person name="Mata J.L."/>
            <person name="Ishikawa N.K."/>
            <person name="Vargas-Isla R."/>
            <person name="Ushijima S."/>
            <person name="Smith C.A."/>
            <person name="Ahrendt S."/>
            <person name="Andreopoulos W."/>
            <person name="He G."/>
            <person name="Labutti K."/>
            <person name="Lipzen A."/>
            <person name="Ng V."/>
            <person name="Sandor L."/>
            <person name="Barry K."/>
            <person name="Martinez A.T."/>
            <person name="Xiao Y."/>
            <person name="Gibbons J.G."/>
            <person name="Terashima K."/>
            <person name="Hibbett D.S."/>
            <person name="Grigoriev I.V."/>
        </authorList>
    </citation>
    <scope>NUCLEOTIDE SEQUENCE</scope>
    <source>
        <strain evidence="2">TFB10827</strain>
    </source>
</reference>